<evidence type="ECO:0000259" key="2">
    <source>
        <dbReference type="Pfam" id="PF01757"/>
    </source>
</evidence>
<dbReference type="Pfam" id="PF01757">
    <property type="entry name" value="Acyl_transf_3"/>
    <property type="match status" value="1"/>
</dbReference>
<keyword evidence="4" id="KW-1185">Reference proteome</keyword>
<keyword evidence="1" id="KW-1133">Transmembrane helix</keyword>
<evidence type="ECO:0000313" key="3">
    <source>
        <dbReference type="EMBL" id="MEK0306403.1"/>
    </source>
</evidence>
<accession>A0ABU8ZMD3</accession>
<feature type="transmembrane region" description="Helical" evidence="1">
    <location>
        <begin position="54"/>
        <end position="71"/>
    </location>
</feature>
<gene>
    <name evidence="3" type="ORF">V8P97_02820</name>
</gene>
<protein>
    <submittedName>
        <fullName evidence="3">Acyltransferase family protein</fullName>
    </submittedName>
</protein>
<comment type="caution">
    <text evidence="3">The sequence shown here is derived from an EMBL/GenBank/DDBJ whole genome shotgun (WGS) entry which is preliminary data.</text>
</comment>
<feature type="transmembrane region" description="Helical" evidence="1">
    <location>
        <begin position="92"/>
        <end position="117"/>
    </location>
</feature>
<feature type="transmembrane region" description="Helical" evidence="1">
    <location>
        <begin position="281"/>
        <end position="299"/>
    </location>
</feature>
<keyword evidence="1" id="KW-0812">Transmembrane</keyword>
<feature type="transmembrane region" description="Helical" evidence="1">
    <location>
        <begin position="162"/>
        <end position="180"/>
    </location>
</feature>
<sequence length="357" mass="39526">MVQDPARTGGSVQHGRIAWIDVAKGIAMLLVFYGHLPGSGDNPWFPDLMTSRSVVYLFHMPLFFVLSGITFHPSKGFRQFAGSRLRRLIVPYYFFSLYALMKIVLKVVAPAIFASFHGEAMGSWRSELLNIVLGNSIGLWFFWALFWGDLVLWLLAKFPKAVQGAFCLLCLLAWPFVPVSHVELPFQLWGVFEAVAFTGLGWLLSGTLEKESRMASSVFLIISMAVFAVSACIALSPSHNPIKVYVVKLFAAVSGSLMIVFLAKGLIQSNSLLQYIGRDTLIFYGLNGLSLAVSKGVFFRIVPVSFVRSNVWSQLLAGMIVLCLACLLCAALKPLIHRYCWWAIGSTNPVKKTVSNN</sequence>
<keyword evidence="3" id="KW-0808">Transferase</keyword>
<dbReference type="InterPro" id="IPR052734">
    <property type="entry name" value="Nod_factor_acetyltransferase"/>
</dbReference>
<dbReference type="Proteomes" id="UP001373159">
    <property type="component" value="Unassembled WGS sequence"/>
</dbReference>
<feature type="domain" description="Acyltransferase 3" evidence="2">
    <location>
        <begin position="17"/>
        <end position="329"/>
    </location>
</feature>
<feature type="transmembrane region" description="Helical" evidence="1">
    <location>
        <begin position="311"/>
        <end position="332"/>
    </location>
</feature>
<feature type="transmembrane region" description="Helical" evidence="1">
    <location>
        <begin position="242"/>
        <end position="261"/>
    </location>
</feature>
<evidence type="ECO:0000313" key="4">
    <source>
        <dbReference type="Proteomes" id="UP001373159"/>
    </source>
</evidence>
<keyword evidence="3" id="KW-0012">Acyltransferase</keyword>
<name>A0ABU8ZMD3_9BIFI</name>
<feature type="transmembrane region" description="Helical" evidence="1">
    <location>
        <begin position="186"/>
        <end position="205"/>
    </location>
</feature>
<dbReference type="PANTHER" id="PTHR37312:SF1">
    <property type="entry name" value="MEMBRANE-BOUND ACYLTRANSFERASE YKRP-RELATED"/>
    <property type="match status" value="1"/>
</dbReference>
<dbReference type="InterPro" id="IPR002656">
    <property type="entry name" value="Acyl_transf_3_dom"/>
</dbReference>
<feature type="transmembrane region" description="Helical" evidence="1">
    <location>
        <begin position="17"/>
        <end position="34"/>
    </location>
</feature>
<feature type="transmembrane region" description="Helical" evidence="1">
    <location>
        <begin position="217"/>
        <end position="236"/>
    </location>
</feature>
<reference evidence="3 4" key="1">
    <citation type="submission" date="2024-02" db="EMBL/GenBank/DDBJ databases">
        <title>Bifidobacterium honeyensis sp. nov., isolated from the comb honey.</title>
        <authorList>
            <person name="Liu W."/>
            <person name="Li Y."/>
        </authorList>
    </citation>
    <scope>NUCLEOTIDE SEQUENCE [LARGE SCALE GENOMIC DNA]</scope>
    <source>
        <strain evidence="3 4">IMAU50988</strain>
    </source>
</reference>
<keyword evidence="1" id="KW-0472">Membrane</keyword>
<dbReference type="EMBL" id="JBANBB010000001">
    <property type="protein sequence ID" value="MEK0306403.1"/>
    <property type="molecule type" value="Genomic_DNA"/>
</dbReference>
<dbReference type="PANTHER" id="PTHR37312">
    <property type="entry name" value="MEMBRANE-BOUND ACYLTRANSFERASE YKRP-RELATED"/>
    <property type="match status" value="1"/>
</dbReference>
<dbReference type="RefSeq" id="WP_340468920.1">
    <property type="nucleotide sequence ID" value="NZ_JBANBB010000001.1"/>
</dbReference>
<organism evidence="3 4">
    <name type="scientific">Bifidobacterium favimelis</name>
    <dbReference type="NCBI Taxonomy" id="3122979"/>
    <lineage>
        <taxon>Bacteria</taxon>
        <taxon>Bacillati</taxon>
        <taxon>Actinomycetota</taxon>
        <taxon>Actinomycetes</taxon>
        <taxon>Bifidobacteriales</taxon>
        <taxon>Bifidobacteriaceae</taxon>
        <taxon>Bifidobacterium</taxon>
    </lineage>
</organism>
<evidence type="ECO:0000256" key="1">
    <source>
        <dbReference type="SAM" id="Phobius"/>
    </source>
</evidence>
<proteinExistence type="predicted"/>
<dbReference type="GO" id="GO:0016746">
    <property type="term" value="F:acyltransferase activity"/>
    <property type="evidence" value="ECO:0007669"/>
    <property type="project" value="UniProtKB-KW"/>
</dbReference>